<sequence>MDVSELPGQYPSGSVSLQLPRSIHSLATDNMLDGTPYEVWRSIESLQQSHPNLGAMLQESPRYSLLCRAVKALLSAWDYMLGTLQNGGGGCLDVIDLIDQVDEPRRERLLSIVLTKTSRGWFPYYITHIGIYVGRFGAEYRDKLVSAVLALEDDGGRARAIARLAHGLSHLTRAQRTAMMDAALAFEDEYAKGGAIAGFGHGLECLDPVECDSIIAAVAAMDDDGAELAIAGLVVGFEHLSPEQRSVLFSHTMDLADLCRARVLLVLGGKWEYLTPAQRDMLLQAPGNVADDMDISSIIVGIVRNMRDLGELQKAELFDKGAAIGGGWHQARIMQALGSQLEHLSVTQRTRLVNIALENLPWMRGQIIAGIAPGFSVLDQSQRDAIVDVALRLDDTVAQLAAITGLATALCHLGANQQSSIVDAALSLLDQPSGPPTLGMLCRNARHLGPTLRTRLFSSVLDITDVGRKAKALADMGPFYPYLGPEQQSTLVDTALHMLMSGMSDDSAYLLAGPLYFLLDATGCIHLDSINGSELLTRSPVISW</sequence>
<name>A0A167K939_9HYPO</name>
<dbReference type="AlphaFoldDB" id="A0A167K939"/>
<organism evidence="1 2">
    <name type="scientific">Beauveria brongniartii RCEF 3172</name>
    <dbReference type="NCBI Taxonomy" id="1081107"/>
    <lineage>
        <taxon>Eukaryota</taxon>
        <taxon>Fungi</taxon>
        <taxon>Dikarya</taxon>
        <taxon>Ascomycota</taxon>
        <taxon>Pezizomycotina</taxon>
        <taxon>Sordariomycetes</taxon>
        <taxon>Hypocreomycetidae</taxon>
        <taxon>Hypocreales</taxon>
        <taxon>Cordycipitaceae</taxon>
        <taxon>Beauveria</taxon>
        <taxon>Beauveria brongniartii</taxon>
    </lineage>
</organism>
<comment type="caution">
    <text evidence="1">The sequence shown here is derived from an EMBL/GenBank/DDBJ whole genome shotgun (WGS) entry which is preliminary data.</text>
</comment>
<dbReference type="Proteomes" id="UP000076863">
    <property type="component" value="Unassembled WGS sequence"/>
</dbReference>
<accession>A0A167K939</accession>
<reference evidence="1 2" key="1">
    <citation type="journal article" date="2016" name="Genome Biol. Evol.">
        <title>Divergent and convergent evolution of fungal pathogenicity.</title>
        <authorList>
            <person name="Shang Y."/>
            <person name="Xiao G."/>
            <person name="Zheng P."/>
            <person name="Cen K."/>
            <person name="Zhan S."/>
            <person name="Wang C."/>
        </authorList>
    </citation>
    <scope>NUCLEOTIDE SEQUENCE [LARGE SCALE GENOMIC DNA]</scope>
    <source>
        <strain evidence="1 2">RCEF 3172</strain>
    </source>
</reference>
<proteinExistence type="predicted"/>
<protein>
    <submittedName>
        <fullName evidence="1">Uncharacterized protein</fullName>
    </submittedName>
</protein>
<evidence type="ECO:0000313" key="2">
    <source>
        <dbReference type="Proteomes" id="UP000076863"/>
    </source>
</evidence>
<keyword evidence="2" id="KW-1185">Reference proteome</keyword>
<gene>
    <name evidence="1" type="ORF">BBO_01344</name>
</gene>
<dbReference type="EMBL" id="AZHA01000002">
    <property type="protein sequence ID" value="OAA51397.1"/>
    <property type="molecule type" value="Genomic_DNA"/>
</dbReference>
<evidence type="ECO:0000313" key="1">
    <source>
        <dbReference type="EMBL" id="OAA51397.1"/>
    </source>
</evidence>